<feature type="domain" description="HAMP" evidence="2">
    <location>
        <begin position="241"/>
        <end position="293"/>
    </location>
</feature>
<dbReference type="PROSITE" id="PS50885">
    <property type="entry name" value="HAMP"/>
    <property type="match status" value="1"/>
</dbReference>
<evidence type="ECO:0000256" key="1">
    <source>
        <dbReference type="SAM" id="Phobius"/>
    </source>
</evidence>
<dbReference type="Pfam" id="PF11845">
    <property type="entry name" value="Tll0287-like"/>
    <property type="match status" value="1"/>
</dbReference>
<dbReference type="PANTHER" id="PTHR32089:SF112">
    <property type="entry name" value="LYSOZYME-LIKE PROTEIN-RELATED"/>
    <property type="match status" value="1"/>
</dbReference>
<reference evidence="3 4" key="1">
    <citation type="submission" date="2017-06" db="EMBL/GenBank/DDBJ databases">
        <title>Genome sequencing of cyanobaciteial culture collection at National Institute for Environmental Studies (NIES).</title>
        <authorList>
            <person name="Hirose Y."/>
            <person name="Shimura Y."/>
            <person name="Fujisawa T."/>
            <person name="Nakamura Y."/>
            <person name="Kawachi M."/>
        </authorList>
    </citation>
    <scope>NUCLEOTIDE SEQUENCE [LARGE SCALE GENOMIC DNA]</scope>
    <source>
        <strain evidence="3 4">NIES-23</strain>
    </source>
</reference>
<protein>
    <recommendedName>
        <fullName evidence="2">HAMP domain-containing protein</fullName>
    </recommendedName>
</protein>
<dbReference type="Pfam" id="PF00672">
    <property type="entry name" value="HAMP"/>
    <property type="match status" value="1"/>
</dbReference>
<dbReference type="GO" id="GO:0007165">
    <property type="term" value="P:signal transduction"/>
    <property type="evidence" value="ECO:0007669"/>
    <property type="project" value="InterPro"/>
</dbReference>
<dbReference type="AlphaFoldDB" id="A0A1Z4KFZ0"/>
<dbReference type="Proteomes" id="UP000217507">
    <property type="component" value="Chromosome"/>
</dbReference>
<evidence type="ECO:0000313" key="3">
    <source>
        <dbReference type="EMBL" id="BAY67885.1"/>
    </source>
</evidence>
<name>A0A1Z4KFZ0_ANAVA</name>
<sequence>MLKKIKIGTKFNLLLTIVFIISIVVSGAALSSILQNRAQTEVISKALVLLNTMTSVRQYTQDRVRNLLLPQLETQAAFIPETVPAFSATEVFENLRKNEQYQNFFYKEATLNPTNLRDKADSYEAAIVERFRKNPSLPEIASFRTLPEGTVFYIARPLAVKEQSCLQCHSTPEKAPKSQLVTYGSENGFGWQLNEIVAAQIISVPSEEVFNNAQSTWLGIMAFLVVIFAIVVIIINFLIKKTVIQRIRKIENIAQRVSTGDMSAEFEDKTNDEIGGLAAAFNRMKYSLTIAMDMLNKQNE</sequence>
<organism evidence="3 4">
    <name type="scientific">Trichormus variabilis NIES-23</name>
    <dbReference type="NCBI Taxonomy" id="1973479"/>
    <lineage>
        <taxon>Bacteria</taxon>
        <taxon>Bacillati</taxon>
        <taxon>Cyanobacteriota</taxon>
        <taxon>Cyanophyceae</taxon>
        <taxon>Nostocales</taxon>
        <taxon>Nostocaceae</taxon>
        <taxon>Trichormus</taxon>
    </lineage>
</organism>
<keyword evidence="1" id="KW-1133">Transmembrane helix</keyword>
<dbReference type="GO" id="GO:0016020">
    <property type="term" value="C:membrane"/>
    <property type="evidence" value="ECO:0007669"/>
    <property type="project" value="InterPro"/>
</dbReference>
<dbReference type="InterPro" id="IPR003660">
    <property type="entry name" value="HAMP_dom"/>
</dbReference>
<keyword evidence="1" id="KW-0472">Membrane</keyword>
<evidence type="ECO:0000313" key="4">
    <source>
        <dbReference type="Proteomes" id="UP000217507"/>
    </source>
</evidence>
<proteinExistence type="predicted"/>
<dbReference type="Gene3D" id="6.10.340.10">
    <property type="match status" value="1"/>
</dbReference>
<dbReference type="SUPFAM" id="SSF158472">
    <property type="entry name" value="HAMP domain-like"/>
    <property type="match status" value="1"/>
</dbReference>
<dbReference type="CDD" id="cd06225">
    <property type="entry name" value="HAMP"/>
    <property type="match status" value="1"/>
</dbReference>
<dbReference type="PANTHER" id="PTHR32089">
    <property type="entry name" value="METHYL-ACCEPTING CHEMOTAXIS PROTEIN MCPB"/>
    <property type="match status" value="1"/>
</dbReference>
<feature type="transmembrane region" description="Helical" evidence="1">
    <location>
        <begin position="217"/>
        <end position="239"/>
    </location>
</feature>
<evidence type="ECO:0000259" key="2">
    <source>
        <dbReference type="PROSITE" id="PS50885"/>
    </source>
</evidence>
<dbReference type="InterPro" id="IPR021796">
    <property type="entry name" value="Tll0287-like_dom"/>
</dbReference>
<gene>
    <name evidence="3" type="ORF">NIES23_06670</name>
</gene>
<accession>A0A1Z4KFZ0</accession>
<dbReference type="SMART" id="SM00304">
    <property type="entry name" value="HAMP"/>
    <property type="match status" value="1"/>
</dbReference>
<dbReference type="EMBL" id="AP018216">
    <property type="protein sequence ID" value="BAY67885.1"/>
    <property type="molecule type" value="Genomic_DNA"/>
</dbReference>
<keyword evidence="1" id="KW-0812">Transmembrane</keyword>